<feature type="transmembrane region" description="Helical" evidence="6">
    <location>
        <begin position="1051"/>
        <end position="1071"/>
    </location>
</feature>
<evidence type="ECO:0000256" key="6">
    <source>
        <dbReference type="RuleBase" id="RU367089"/>
    </source>
</evidence>
<feature type="region of interest" description="Disordered" evidence="7">
    <location>
        <begin position="2106"/>
        <end position="2126"/>
    </location>
</feature>
<evidence type="ECO:0000256" key="1">
    <source>
        <dbReference type="ARBA" id="ARBA00004141"/>
    </source>
</evidence>
<dbReference type="GeneTree" id="ENSGT00940000157417"/>
<feature type="compositionally biased region" description="Basic and acidic residues" evidence="7">
    <location>
        <begin position="527"/>
        <end position="544"/>
    </location>
</feature>
<evidence type="ECO:0000256" key="5">
    <source>
        <dbReference type="ARBA" id="ARBA00023136"/>
    </source>
</evidence>
<name>A0A2I3T5V2_PANTR</name>
<feature type="compositionally biased region" description="Polar residues" evidence="7">
    <location>
        <begin position="143"/>
        <end position="163"/>
    </location>
</feature>
<feature type="transmembrane region" description="Helical" evidence="6">
    <location>
        <begin position="1154"/>
        <end position="1176"/>
    </location>
</feature>
<dbReference type="Pfam" id="PF05041">
    <property type="entry name" value="Pecanex_C"/>
    <property type="match status" value="1"/>
</dbReference>
<dbReference type="Ensembl" id="ENSPTRT00000089513.1">
    <property type="protein sequence ID" value="ENSPTRP00000084602.1"/>
    <property type="gene ID" value="ENSPTRG00000006500.7"/>
</dbReference>
<protein>
    <recommendedName>
        <fullName evidence="6">Pecanex-like protein</fullName>
    </recommendedName>
</protein>
<dbReference type="PANTHER" id="PTHR12372:SF2">
    <property type="entry name" value="PECANEX-LIKE PROTEIN 1"/>
    <property type="match status" value="1"/>
</dbReference>
<feature type="compositionally biased region" description="Polar residues" evidence="7">
    <location>
        <begin position="320"/>
        <end position="331"/>
    </location>
</feature>
<feature type="compositionally biased region" description="Basic residues" evidence="7">
    <location>
        <begin position="554"/>
        <end position="569"/>
    </location>
</feature>
<feature type="transmembrane region" description="Helical" evidence="6">
    <location>
        <begin position="34"/>
        <end position="52"/>
    </location>
</feature>
<feature type="region of interest" description="Disordered" evidence="7">
    <location>
        <begin position="270"/>
        <end position="294"/>
    </location>
</feature>
<dbReference type="CTD" id="22990"/>
<feature type="transmembrane region" description="Helical" evidence="6">
    <location>
        <begin position="58"/>
        <end position="77"/>
    </location>
</feature>
<evidence type="ECO:0000256" key="3">
    <source>
        <dbReference type="ARBA" id="ARBA00022692"/>
    </source>
</evidence>
<evidence type="ECO:0000259" key="8">
    <source>
        <dbReference type="Pfam" id="PF05041"/>
    </source>
</evidence>
<feature type="region of interest" description="Disordered" evidence="7">
    <location>
        <begin position="98"/>
        <end position="163"/>
    </location>
</feature>
<evidence type="ECO:0000256" key="4">
    <source>
        <dbReference type="ARBA" id="ARBA00022989"/>
    </source>
</evidence>
<accession>A0A2I3T5V2</accession>
<feature type="region of interest" description="Disordered" evidence="7">
    <location>
        <begin position="1951"/>
        <end position="2009"/>
    </location>
</feature>
<keyword evidence="10" id="KW-1185">Reference proteome</keyword>
<feature type="transmembrane region" description="Helical" evidence="6">
    <location>
        <begin position="1183"/>
        <end position="1200"/>
    </location>
</feature>
<feature type="compositionally biased region" description="Polar residues" evidence="7">
    <location>
        <begin position="2106"/>
        <end position="2125"/>
    </location>
</feature>
<feature type="compositionally biased region" description="Polar residues" evidence="7">
    <location>
        <begin position="394"/>
        <end position="410"/>
    </location>
</feature>
<dbReference type="GO" id="GO:0016020">
    <property type="term" value="C:membrane"/>
    <property type="evidence" value="ECO:0007669"/>
    <property type="project" value="UniProtKB-SubCell"/>
</dbReference>
<dbReference type="Proteomes" id="UP000002277">
    <property type="component" value="Chromosome 14"/>
</dbReference>
<feature type="domain" description="Pecanex C-terminal" evidence="8">
    <location>
        <begin position="1671"/>
        <end position="1897"/>
    </location>
</feature>
<feature type="region of interest" description="Disordered" evidence="7">
    <location>
        <begin position="344"/>
        <end position="578"/>
    </location>
</feature>
<dbReference type="GeneID" id="453006"/>
<evidence type="ECO:0000256" key="7">
    <source>
        <dbReference type="SAM" id="MobiDB-lite"/>
    </source>
</evidence>
<evidence type="ECO:0000313" key="10">
    <source>
        <dbReference type="Proteomes" id="UP000002277"/>
    </source>
</evidence>
<comment type="similarity">
    <text evidence="2 6">Belongs to the pecanex family.</text>
</comment>
<dbReference type="InterPro" id="IPR007735">
    <property type="entry name" value="Pecanex_C"/>
</dbReference>
<feature type="compositionally biased region" description="Polar residues" evidence="7">
    <location>
        <begin position="1985"/>
        <end position="2003"/>
    </location>
</feature>
<feature type="region of interest" description="Disordered" evidence="7">
    <location>
        <begin position="597"/>
        <end position="688"/>
    </location>
</feature>
<feature type="transmembrane region" description="Helical" evidence="6">
    <location>
        <begin position="997"/>
        <end position="1022"/>
    </location>
</feature>
<dbReference type="RefSeq" id="XP_016781774.1">
    <property type="nucleotide sequence ID" value="XM_016926285.4"/>
</dbReference>
<evidence type="ECO:0000256" key="2">
    <source>
        <dbReference type="ARBA" id="ARBA00010170"/>
    </source>
</evidence>
<dbReference type="EMBL" id="AACZ04008443">
    <property type="status" value="NOT_ANNOTATED_CDS"/>
    <property type="molecule type" value="Genomic_DNA"/>
</dbReference>
<reference evidence="9" key="2">
    <citation type="submission" date="2025-08" db="UniProtKB">
        <authorList>
            <consortium name="Ensembl"/>
        </authorList>
    </citation>
    <scope>IDENTIFICATION</scope>
</reference>
<proteinExistence type="inferred from homology"/>
<comment type="subcellular location">
    <subcellularLocation>
        <location evidence="1 6">Membrane</location>
        <topology evidence="1 6">Multi-pass membrane protein</topology>
    </subcellularLocation>
</comment>
<sequence>MGSQTLQILRQGVWAALSGGWYYDPHQATFVNALHLYLWLFLLGLPFTLYMALPSTMIIVAVYCPVIAAVFIVLKMVNYRLHRALDAGEVVDRTANEFTDQRTKAEQGNCSTRRKDSNGPSDPGGGIEMSEFIREATPPVGCSSRNSYAGLDPSNQIGSGSSRLGTAATIKGDTDTAKTSDDISLSLGQSSSLCKEGSEEQDLAADRKLFRLVSNDSFISIQPSLSSCGQDLPRDFSDKVNLPNHNHHHHVDQSLSSACDTEVASLVPLHSHSYRKDHRPRGVPRTSSSAVAFPDTSLNDFPLYQQRRGLDPVSELESSKPLSGSKESLVENSGLSGEFQLAGDLKINTSQPPTKSGKSKPLKADKSMDSLRSLSTRSSGSTESYCSGTDRDTNSTVSSYKSEQTSSTHVESILSEHEESPKAGTKSGRKKECCAGPEEKNSCASDKRTSSEKIAMEASTNSGVHEAKDPTPSDEMHNQRGLSTFASEEANKNPHANEFTSQGDRPPGNTAENKEEKSDKSAVAVDSKVRKDVGGKQKEGDVRPKSSSVIHRTASAHKSGRRRTGKKRASSFDSSRHRDYVCFRGVSGTKPHSAIFCHDEDSSDQSDLSRASSVQSAHQFSSDSSSSTASHSCQSPEGRYSALRTKHTHKERGTDSEHTHKAHLVPEGTSKKRATRRTSSTNSAKTRARVLSLDSGTVACLNDSNRLMAPESIKPLTTSKSDLEAKEGEVLDELSLLGRASQLETVTRSRNSLPNQVAFPEGEEQDAVSGGKFSSTLYETGGCDMSLVNFEPAARRASNICDTDSHVSSSTSVRFYPHDVIRLNRLLTIDTDLLEQQDIDLSPDLAATYGPTEEAAQKVKHYYRFWILPQLWIGINFDRLTLLALFDRNREILENVLAVILAILVAFLGSILLIQGFFRDIWVFQFCLVIASCQYSLLKSVQPDSSSPRHGHNRIIAYSRPVYFCICCGLIWLLDYGSRNLTATKFKLYGITFTNPLVFISARDLVIVFTLCFPIVFFIGLLPQVNTFVMYLCEQLDIHIFGGNATTSLLAALYSFICSIVAVALLYGLCYGALKDSWDGQHIPVLFSIFCGLLVAVSYHLSRQSSDPSVLFSLVQSKIFPKTEEKNPEDPLSEVKDPLPEKLRNSVSERLQSDLVVCIVIGVLYFAIHVSTVFTVLQPALKYVLYTLVGFVGFVTHYVLPQVRKQLPWHCFSHPLLKTLEYNQYEVRNAATMMWFEKLHVWLLFVEKNIIYPLIVLNELSSSAETIASPKKLNTELGALMITVAGLKLLRSSFSSPTYQYVTVIFTVLFFKFDYEAFSETMLLDLFFMSILFSKLWELLYKLQFVYTYIAPWQITWGSAFHAFAQPFAVPHSAMLFIQAAVSAFFSTPLNPFLGSAIFITSYVRPVKFWERDYNTKRVDHSNTRLASQLDRNPGSDDNNLNSIFYEHLTRSLQHSLCGDLLLGRWGNYSTGDCFILASDYLNALVHLIEIGNGLVTFQLRGLEFRGTYCQQREVEAITEGVEEDEGFCCCEPGHIPHMLSFNAAFSQRWLAWEVIVTKYILEGYSITDNSAASMLQVFDLRKVLTTYYVKGIIYYVTTSSKLEEWLANETMQEGLRLCADRNYVDVDPTFNPNIDEDYDHRLAGISRESFCVIYLNWIEYCSSRRAKPVDVDKDSSLVTLCYGLCVLGRRALGTASHHMSSNLESFLYGLHALFKGDFRISSIRDEWIFADMELLRKVVVPGIRMSIKLHQDHFTSPDEYDDPTVLYEAIVSHEKNLVIAHEGDPAWRSAVLANSPSLLALRHVMDDGTNEYKIIMLNRRYLSFRVIKVNKECVRGLWAGQQQELVFLRNRNPERGSIQNAKQALRNMINSSCDQPIGYPIFVSPLTTSYSDSHEQLKDILGGPISLGNIRNFIVSTWHRLRKGCGAGCNSGGNIEDSDTGGGTSCTGNNATTANNPHSNVTQGSIGNPGQGSGTGLHPPVTSYPPTLGTSHSSHSVQSGLVRQSPARASVASQSSYCYSSRHSSLRMSTTGFVPCRRSSTSQISLRNLPSSIQSRLSMVNQMEPSGQSGLACVQHGLPSSSSSSQSIPACKHHTLVGFLATEGGQSSATDAQPGNTLSPANNSHSRKAEVIYRVQIVDPSQILEGINLSKRKELQWPDEGIRLKAGRNSWKDWSPQEGMEGHVIHRWVPCSRDPGTRSHIDKAVLLVQIDDKYVTVIETGVLELGAEV</sequence>
<feature type="compositionally biased region" description="Polar residues" evidence="7">
    <location>
        <begin position="1958"/>
        <end position="1967"/>
    </location>
</feature>
<accession>A0A2J8PJ41</accession>
<evidence type="ECO:0000313" key="9">
    <source>
        <dbReference type="Ensembl" id="ENSPTRP00000084602.1"/>
    </source>
</evidence>
<keyword evidence="3 6" id="KW-0812">Transmembrane</keyword>
<keyword evidence="4 6" id="KW-1133">Transmembrane helix</keyword>
<feature type="transmembrane region" description="Helical" evidence="6">
    <location>
        <begin position="892"/>
        <end position="914"/>
    </location>
</feature>
<keyword evidence="5 6" id="KW-0472">Membrane</keyword>
<feature type="compositionally biased region" description="Low complexity" evidence="7">
    <location>
        <begin position="605"/>
        <end position="635"/>
    </location>
</feature>
<feature type="compositionally biased region" description="Basic and acidic residues" evidence="7">
    <location>
        <begin position="465"/>
        <end position="478"/>
    </location>
</feature>
<feature type="transmembrane region" description="Helical" evidence="6">
    <location>
        <begin position="1083"/>
        <end position="1101"/>
    </location>
</feature>
<feature type="transmembrane region" description="Helical" evidence="6">
    <location>
        <begin position="958"/>
        <end position="976"/>
    </location>
</feature>
<dbReference type="Bgee" id="ENSPTRG00000006500">
    <property type="expression patterns" value="Expressed in lymph node and 22 other cell types or tissues"/>
</dbReference>
<feature type="transmembrane region" description="Helical" evidence="6">
    <location>
        <begin position="921"/>
        <end position="938"/>
    </location>
</feature>
<evidence type="ECO:0000313" key="11">
    <source>
        <dbReference type="VGNC" id="VGNC:3345"/>
    </source>
</evidence>
<dbReference type="VGNC" id="VGNC:3345">
    <property type="gene designation" value="PCNX1"/>
</dbReference>
<feature type="compositionally biased region" description="Basic residues" evidence="7">
    <location>
        <begin position="272"/>
        <end position="282"/>
    </location>
</feature>
<reference evidence="9" key="3">
    <citation type="submission" date="2025-09" db="UniProtKB">
        <authorList>
            <consortium name="Ensembl"/>
        </authorList>
    </citation>
    <scope>IDENTIFICATION</scope>
</reference>
<dbReference type="InterPro" id="IPR039797">
    <property type="entry name" value="Pecanex"/>
</dbReference>
<feature type="compositionally biased region" description="Low complexity" evidence="7">
    <location>
        <begin position="370"/>
        <end position="388"/>
    </location>
</feature>
<organism evidence="9 10">
    <name type="scientific">Pan troglodytes</name>
    <name type="common">Chimpanzee</name>
    <dbReference type="NCBI Taxonomy" id="9598"/>
    <lineage>
        <taxon>Eukaryota</taxon>
        <taxon>Metazoa</taxon>
        <taxon>Chordata</taxon>
        <taxon>Craniata</taxon>
        <taxon>Vertebrata</taxon>
        <taxon>Euteleostomi</taxon>
        <taxon>Mammalia</taxon>
        <taxon>Eutheria</taxon>
        <taxon>Euarchontoglires</taxon>
        <taxon>Primates</taxon>
        <taxon>Haplorrhini</taxon>
        <taxon>Catarrhini</taxon>
        <taxon>Hominidae</taxon>
        <taxon>Pan</taxon>
    </lineage>
</organism>
<feature type="compositionally biased region" description="Basic and acidic residues" evidence="7">
    <location>
        <begin position="430"/>
        <end position="455"/>
    </location>
</feature>
<dbReference type="PANTHER" id="PTHR12372">
    <property type="entry name" value="PECANEX"/>
    <property type="match status" value="1"/>
</dbReference>
<feature type="region of interest" description="Disordered" evidence="7">
    <location>
        <begin position="311"/>
        <end position="331"/>
    </location>
</feature>
<feature type="compositionally biased region" description="Polar residues" evidence="7">
    <location>
        <begin position="347"/>
        <end position="356"/>
    </location>
</feature>
<reference evidence="9 10" key="1">
    <citation type="journal article" date="2005" name="Nature">
        <title>Initial sequence of the chimpanzee genome and comparison with the human genome.</title>
        <authorList>
            <consortium name="Chimpanzee sequencing and analysis consortium"/>
        </authorList>
    </citation>
    <scope>NUCLEOTIDE SEQUENCE [LARGE SCALE GENOMIC DNA]</scope>
</reference>
<gene>
    <name evidence="9 11" type="primary">PCNX1</name>
</gene>